<keyword evidence="3" id="KW-1185">Reference proteome</keyword>
<organism evidence="2 3">
    <name type="scientific">Gordonia aquimaris</name>
    <dbReference type="NCBI Taxonomy" id="2984863"/>
    <lineage>
        <taxon>Bacteria</taxon>
        <taxon>Bacillati</taxon>
        <taxon>Actinomycetota</taxon>
        <taxon>Actinomycetes</taxon>
        <taxon>Mycobacteriales</taxon>
        <taxon>Gordoniaceae</taxon>
        <taxon>Gordonia</taxon>
    </lineage>
</organism>
<feature type="transmembrane region" description="Helical" evidence="1">
    <location>
        <begin position="250"/>
        <end position="268"/>
    </location>
</feature>
<feature type="transmembrane region" description="Helical" evidence="1">
    <location>
        <begin position="356"/>
        <end position="376"/>
    </location>
</feature>
<feature type="transmembrane region" description="Helical" evidence="1">
    <location>
        <begin position="98"/>
        <end position="117"/>
    </location>
</feature>
<dbReference type="AlphaFoldDB" id="A0A9X3D595"/>
<evidence type="ECO:0000313" key="3">
    <source>
        <dbReference type="Proteomes" id="UP001143347"/>
    </source>
</evidence>
<feature type="transmembrane region" description="Helical" evidence="1">
    <location>
        <begin position="35"/>
        <end position="54"/>
    </location>
</feature>
<name>A0A9X3D595_9ACTN</name>
<dbReference type="Proteomes" id="UP001143347">
    <property type="component" value="Unassembled WGS sequence"/>
</dbReference>
<dbReference type="EMBL" id="JAPKFM010000015">
    <property type="protein sequence ID" value="MCX2965304.1"/>
    <property type="molecule type" value="Genomic_DNA"/>
</dbReference>
<feature type="transmembrane region" description="Helical" evidence="1">
    <location>
        <begin position="309"/>
        <end position="327"/>
    </location>
</feature>
<evidence type="ECO:0000313" key="2">
    <source>
        <dbReference type="EMBL" id="MCX2965304.1"/>
    </source>
</evidence>
<evidence type="ECO:0008006" key="4">
    <source>
        <dbReference type="Google" id="ProtNLM"/>
    </source>
</evidence>
<comment type="caution">
    <text evidence="2">The sequence shown here is derived from an EMBL/GenBank/DDBJ whole genome shotgun (WGS) entry which is preliminary data.</text>
</comment>
<dbReference type="RefSeq" id="WP_266062410.1">
    <property type="nucleotide sequence ID" value="NZ_JAPKFM010000015.1"/>
</dbReference>
<accession>A0A9X3D595</accession>
<feature type="transmembrane region" description="Helical" evidence="1">
    <location>
        <begin position="138"/>
        <end position="161"/>
    </location>
</feature>
<feature type="transmembrane region" description="Helical" evidence="1">
    <location>
        <begin position="173"/>
        <end position="192"/>
    </location>
</feature>
<gene>
    <name evidence="2" type="ORF">OSB52_14485</name>
</gene>
<feature type="transmembrane region" description="Helical" evidence="1">
    <location>
        <begin position="513"/>
        <end position="536"/>
    </location>
</feature>
<keyword evidence="1" id="KW-1133">Transmembrane helix</keyword>
<feature type="transmembrane region" description="Helical" evidence="1">
    <location>
        <begin position="442"/>
        <end position="466"/>
    </location>
</feature>
<sequence length="544" mass="56489">MTATLDTRPHAPTPRVPGGGVGAMLRLQARTGWKVYLAWVAGLIAGYAATIVAIDGLYGTPELLATYGAAVGDDAAIAAINGTPYGADTLGGVAANEFAFIAAIAFPLMATHLVVRFTRAPEESGLLELMRSRSVASWAPHVAAVIGSIVAFGLVAAGMFVTLLAEGVPAERGLLYVLSLFGLGAVWTGLALCAAQWLRRARRVYTVSLILLGLAYAARAIGDVGDNAWKWLSPLAWQQETRPFADDMRWWPLLLAAAVAAVLIAFGVRSSATRDLGSGLVAARPGPVRATEHKRSIPLRAIGEHRGAIIGWTIGGLAVAVIFGSLAQQVADAVAGNPQIAQAFGADDDSHGIDTYLSLTMLILALMAAGYVITAIGRLRGDERTGLLEVVLAQAVSRVQWIGTQLAVILVGLVLVLLVPSVGLGAAVAVQVDDAGEIGHNLLAGLAYLPAVAVFAAVSVALFGWLPRAQPAVWGLLGYATFIGFLGGSLDWPEWLLRISPLYAVGAVPAADASGTAVVVLTVLTVALLAAGVIGFRRRDVPHP</sequence>
<reference evidence="2" key="1">
    <citation type="submission" date="2022-10" db="EMBL/GenBank/DDBJ databases">
        <title>WGS of marine actinomycetes from Thailand.</title>
        <authorList>
            <person name="Thawai C."/>
        </authorList>
    </citation>
    <scope>NUCLEOTIDE SEQUENCE</scope>
    <source>
        <strain evidence="2">SW21</strain>
    </source>
</reference>
<keyword evidence="1" id="KW-0812">Transmembrane</keyword>
<feature type="transmembrane region" description="Helical" evidence="1">
    <location>
        <begin position="473"/>
        <end position="493"/>
    </location>
</feature>
<feature type="transmembrane region" description="Helical" evidence="1">
    <location>
        <begin position="406"/>
        <end position="430"/>
    </location>
</feature>
<evidence type="ECO:0000256" key="1">
    <source>
        <dbReference type="SAM" id="Phobius"/>
    </source>
</evidence>
<protein>
    <recommendedName>
        <fullName evidence="4">ABC-2 type transport system permease protein</fullName>
    </recommendedName>
</protein>
<proteinExistence type="predicted"/>
<feature type="transmembrane region" description="Helical" evidence="1">
    <location>
        <begin position="204"/>
        <end position="222"/>
    </location>
</feature>
<keyword evidence="1" id="KW-0472">Membrane</keyword>